<dbReference type="AlphaFoldDB" id="A0A084VPV0"/>
<sequence length="114" mass="12471">MMEGRIKGCRPGKPGPGRNSYFTAVTGTLEGTQKCSSLRCNCYAALFPIIHGSGIERDGQVPAPAPTNRALANGVRLSISFCTPLRESGNSFPWCEKRNAWLFVVRRGKKVRTN</sequence>
<keyword evidence="3" id="KW-1185">Reference proteome</keyword>
<evidence type="ECO:0000313" key="3">
    <source>
        <dbReference type="Proteomes" id="UP000030765"/>
    </source>
</evidence>
<gene>
    <name evidence="1" type="ORF">ZHAS_00007382</name>
</gene>
<organism evidence="1">
    <name type="scientific">Anopheles sinensis</name>
    <name type="common">Mosquito</name>
    <dbReference type="NCBI Taxonomy" id="74873"/>
    <lineage>
        <taxon>Eukaryota</taxon>
        <taxon>Metazoa</taxon>
        <taxon>Ecdysozoa</taxon>
        <taxon>Arthropoda</taxon>
        <taxon>Hexapoda</taxon>
        <taxon>Insecta</taxon>
        <taxon>Pterygota</taxon>
        <taxon>Neoptera</taxon>
        <taxon>Endopterygota</taxon>
        <taxon>Diptera</taxon>
        <taxon>Nematocera</taxon>
        <taxon>Culicoidea</taxon>
        <taxon>Culicidae</taxon>
        <taxon>Anophelinae</taxon>
        <taxon>Anopheles</taxon>
    </lineage>
</organism>
<reference evidence="1 3" key="1">
    <citation type="journal article" date="2014" name="BMC Genomics">
        <title>Genome sequence of Anopheles sinensis provides insight into genetics basis of mosquito competence for malaria parasites.</title>
        <authorList>
            <person name="Zhou D."/>
            <person name="Zhang D."/>
            <person name="Ding G."/>
            <person name="Shi L."/>
            <person name="Hou Q."/>
            <person name="Ye Y."/>
            <person name="Xu Y."/>
            <person name="Zhou H."/>
            <person name="Xiong C."/>
            <person name="Li S."/>
            <person name="Yu J."/>
            <person name="Hong S."/>
            <person name="Yu X."/>
            <person name="Zou P."/>
            <person name="Chen C."/>
            <person name="Chang X."/>
            <person name="Wang W."/>
            <person name="Lv Y."/>
            <person name="Sun Y."/>
            <person name="Ma L."/>
            <person name="Shen B."/>
            <person name="Zhu C."/>
        </authorList>
    </citation>
    <scope>NUCLEOTIDE SEQUENCE [LARGE SCALE GENOMIC DNA]</scope>
</reference>
<evidence type="ECO:0000313" key="2">
    <source>
        <dbReference type="EnsemblMetazoa" id="ASIC007382-PA"/>
    </source>
</evidence>
<reference evidence="2" key="2">
    <citation type="submission" date="2020-05" db="UniProtKB">
        <authorList>
            <consortium name="EnsemblMetazoa"/>
        </authorList>
    </citation>
    <scope>IDENTIFICATION</scope>
</reference>
<accession>A0A084VPV0</accession>
<name>A0A084VPV0_ANOSI</name>
<dbReference type="VEuPathDB" id="VectorBase:ASIC007382"/>
<dbReference type="EnsemblMetazoa" id="ASIC007382-RA">
    <property type="protein sequence ID" value="ASIC007382-PA"/>
    <property type="gene ID" value="ASIC007382"/>
</dbReference>
<protein>
    <submittedName>
        <fullName evidence="1 2">C4-dicarboxylate ABC transporter</fullName>
    </submittedName>
</protein>
<dbReference type="EMBL" id="KE524999">
    <property type="protein sequence ID" value="KFB39994.1"/>
    <property type="molecule type" value="Genomic_DNA"/>
</dbReference>
<dbReference type="EMBL" id="ATLV01015036">
    <property type="status" value="NOT_ANNOTATED_CDS"/>
    <property type="molecule type" value="Genomic_DNA"/>
</dbReference>
<proteinExistence type="predicted"/>
<dbReference type="Proteomes" id="UP000030765">
    <property type="component" value="Unassembled WGS sequence"/>
</dbReference>
<evidence type="ECO:0000313" key="1">
    <source>
        <dbReference type="EMBL" id="KFB39994.1"/>
    </source>
</evidence>